<name>A0AAW7N405_9LACO</name>
<reference evidence="1" key="1">
    <citation type="submission" date="2023-07" db="EMBL/GenBank/DDBJ databases">
        <title>Complete genome sequence of Ligilactobacillus salivarius SRCM217594 isolated from Gallus gallus domesticus feces.</title>
        <authorList>
            <person name="Yang H.-G."/>
            <person name="Ryu M.-S."/>
            <person name="Ha G.-S."/>
            <person name="Yang H.-J."/>
            <person name="Jeong D.-Y."/>
        </authorList>
    </citation>
    <scope>NUCLEOTIDE SEQUENCE</scope>
    <source>
        <strain evidence="1">SRCM217594</strain>
    </source>
</reference>
<dbReference type="Proteomes" id="UP001174888">
    <property type="component" value="Unassembled WGS sequence"/>
</dbReference>
<dbReference type="RefSeq" id="WP_003710524.1">
    <property type="nucleotide sequence ID" value="NZ_CP027644.1"/>
</dbReference>
<accession>A0AAW7N405</accession>
<proteinExistence type="predicted"/>
<dbReference type="EMBL" id="JAUIQT010000001">
    <property type="protein sequence ID" value="MDN4833125.1"/>
    <property type="molecule type" value="Genomic_DNA"/>
</dbReference>
<evidence type="ECO:0000313" key="2">
    <source>
        <dbReference type="Proteomes" id="UP001174888"/>
    </source>
</evidence>
<comment type="caution">
    <text evidence="1">The sequence shown here is derived from an EMBL/GenBank/DDBJ whole genome shotgun (WGS) entry which is preliminary data.</text>
</comment>
<dbReference type="GeneID" id="89465953"/>
<dbReference type="AlphaFoldDB" id="A0AAW7N405"/>
<sequence>MKDDKKFKVVGILFGRNKKKLRKEYDEELLYLIDQAKKNWDHARQTEQAVYEVDEELVAETQLAKAKYQFLYQEAKLRNVRGHIQSSVIDH</sequence>
<evidence type="ECO:0000313" key="1">
    <source>
        <dbReference type="EMBL" id="MDN4833125.1"/>
    </source>
</evidence>
<organism evidence="1 2">
    <name type="scientific">Ligilactobacillus salivarius</name>
    <dbReference type="NCBI Taxonomy" id="1624"/>
    <lineage>
        <taxon>Bacteria</taxon>
        <taxon>Bacillati</taxon>
        <taxon>Bacillota</taxon>
        <taxon>Bacilli</taxon>
        <taxon>Lactobacillales</taxon>
        <taxon>Lactobacillaceae</taxon>
        <taxon>Ligilactobacillus</taxon>
    </lineage>
</organism>
<protein>
    <submittedName>
        <fullName evidence="1">YaaL family protein</fullName>
    </submittedName>
</protein>
<gene>
    <name evidence="1" type="ORF">QYC35_02605</name>
</gene>
<dbReference type="Pfam" id="PF10704">
    <property type="entry name" value="DUF2508"/>
    <property type="match status" value="1"/>
</dbReference>
<dbReference type="InterPro" id="IPR019644">
    <property type="entry name" value="DUF2508"/>
</dbReference>